<dbReference type="Gene3D" id="3.90.1150.10">
    <property type="entry name" value="Aspartate Aminotransferase, domain 1"/>
    <property type="match status" value="1"/>
</dbReference>
<name>A0AAE3VRF5_9HYPH</name>
<evidence type="ECO:0000313" key="5">
    <source>
        <dbReference type="Proteomes" id="UP001229244"/>
    </source>
</evidence>
<dbReference type="GO" id="GO:0006569">
    <property type="term" value="P:L-tryptophan catabolic process"/>
    <property type="evidence" value="ECO:0007669"/>
    <property type="project" value="InterPro"/>
</dbReference>
<dbReference type="InterPro" id="IPR015424">
    <property type="entry name" value="PyrdxlP-dep_Trfase"/>
</dbReference>
<proteinExistence type="predicted"/>
<accession>A0AAE3VRF5</accession>
<dbReference type="AlphaFoldDB" id="A0AAE3VRF5"/>
<evidence type="ECO:0000256" key="1">
    <source>
        <dbReference type="ARBA" id="ARBA00022642"/>
    </source>
</evidence>
<dbReference type="GO" id="GO:0030429">
    <property type="term" value="F:kynureninase activity"/>
    <property type="evidence" value="ECO:0007669"/>
    <property type="project" value="InterPro"/>
</dbReference>
<dbReference type="EMBL" id="JAUSUL010000004">
    <property type="protein sequence ID" value="MDQ0316969.1"/>
    <property type="molecule type" value="Genomic_DNA"/>
</dbReference>
<protein>
    <submittedName>
        <fullName evidence="4">Selenocysteine lyase/cysteine desulfurase</fullName>
    </submittedName>
</protein>
<dbReference type="InterPro" id="IPR010111">
    <property type="entry name" value="Kynureninase"/>
</dbReference>
<dbReference type="SUPFAM" id="SSF53383">
    <property type="entry name" value="PLP-dependent transferases"/>
    <property type="match status" value="1"/>
</dbReference>
<dbReference type="GO" id="GO:0030170">
    <property type="term" value="F:pyridoxal phosphate binding"/>
    <property type="evidence" value="ECO:0007669"/>
    <property type="project" value="InterPro"/>
</dbReference>
<organism evidence="4 5">
    <name type="scientific">Amorphus orientalis</name>
    <dbReference type="NCBI Taxonomy" id="649198"/>
    <lineage>
        <taxon>Bacteria</taxon>
        <taxon>Pseudomonadati</taxon>
        <taxon>Pseudomonadota</taxon>
        <taxon>Alphaproteobacteria</taxon>
        <taxon>Hyphomicrobiales</taxon>
        <taxon>Amorphaceae</taxon>
        <taxon>Amorphus</taxon>
    </lineage>
</organism>
<sequence length="400" mass="43809">MSLDLTPHFRRFFEAAPDRIHLAAHSHHYWPDASELGQRHAWQDAAVLADRKWSRVFGEIWPIVQKGIAARLNLPDPDTLAFAPNTHEFLKRILSCFPADRPTRILASDAEFHSFSRQIARLEEDGLVEVQRIAAEPFDTFSERLNEAAAAGGHDLVFVSQVFFSSAALGPDVQSLVASVPDPETFIVIDGYHGFMAVPTDLSAVAERVFYISGGYKYAMSGEGCCFMHCPPGFGPRPRDTGWYSAFSALERADGGVPYSTDGMRFVGSTFDPSGLYRMAAVFTWADQIGLTVPAIHAHVLELQDRFVSGIAKAGITALTDARLVTPIGPGVDRGHFLTFETPEAPALYERLLAESIITDVRGDRLRFGLACYHTEASIDHAVERIAEILGASSGQTASV</sequence>
<dbReference type="GO" id="GO:0005737">
    <property type="term" value="C:cytoplasm"/>
    <property type="evidence" value="ECO:0007669"/>
    <property type="project" value="InterPro"/>
</dbReference>
<reference evidence="4" key="1">
    <citation type="submission" date="2023-07" db="EMBL/GenBank/DDBJ databases">
        <title>Genomic Encyclopedia of Type Strains, Phase IV (KMG-IV): sequencing the most valuable type-strain genomes for metagenomic binning, comparative biology and taxonomic classification.</title>
        <authorList>
            <person name="Goeker M."/>
        </authorList>
    </citation>
    <scope>NUCLEOTIDE SEQUENCE</scope>
    <source>
        <strain evidence="4">DSM 21202</strain>
    </source>
</reference>
<dbReference type="GO" id="GO:0009435">
    <property type="term" value="P:NAD+ biosynthetic process"/>
    <property type="evidence" value="ECO:0007669"/>
    <property type="project" value="InterPro"/>
</dbReference>
<comment type="caution">
    <text evidence="4">The sequence shown here is derived from an EMBL/GenBank/DDBJ whole genome shotgun (WGS) entry which is preliminary data.</text>
</comment>
<keyword evidence="2" id="KW-0378">Hydrolase</keyword>
<keyword evidence="4" id="KW-0456">Lyase</keyword>
<keyword evidence="1" id="KW-0662">Pyridine nucleotide biosynthesis</keyword>
<dbReference type="RefSeq" id="WP_306886867.1">
    <property type="nucleotide sequence ID" value="NZ_JAUSUL010000004.1"/>
</dbReference>
<dbReference type="GO" id="GO:0016829">
    <property type="term" value="F:lyase activity"/>
    <property type="evidence" value="ECO:0007669"/>
    <property type="project" value="UniProtKB-KW"/>
</dbReference>
<gene>
    <name evidence="4" type="ORF">J2S73_003446</name>
</gene>
<dbReference type="InterPro" id="IPR015422">
    <property type="entry name" value="PyrdxlP-dep_Trfase_small"/>
</dbReference>
<dbReference type="InterPro" id="IPR015421">
    <property type="entry name" value="PyrdxlP-dep_Trfase_major"/>
</dbReference>
<dbReference type="Proteomes" id="UP001229244">
    <property type="component" value="Unassembled WGS sequence"/>
</dbReference>
<keyword evidence="3" id="KW-0663">Pyridoxal phosphate</keyword>
<dbReference type="Pfam" id="PF22580">
    <property type="entry name" value="KYNU_C"/>
    <property type="match status" value="1"/>
</dbReference>
<dbReference type="Gene3D" id="3.40.640.10">
    <property type="entry name" value="Type I PLP-dependent aspartate aminotransferase-like (Major domain)"/>
    <property type="match status" value="1"/>
</dbReference>
<keyword evidence="5" id="KW-1185">Reference proteome</keyword>
<evidence type="ECO:0000256" key="3">
    <source>
        <dbReference type="ARBA" id="ARBA00022898"/>
    </source>
</evidence>
<evidence type="ECO:0000256" key="2">
    <source>
        <dbReference type="ARBA" id="ARBA00022801"/>
    </source>
</evidence>
<evidence type="ECO:0000313" key="4">
    <source>
        <dbReference type="EMBL" id="MDQ0316969.1"/>
    </source>
</evidence>